<protein>
    <submittedName>
        <fullName evidence="2">Uncharacterized protein</fullName>
    </submittedName>
</protein>
<keyword evidence="1" id="KW-1185">Reference proteome</keyword>
<dbReference type="WBParaSite" id="PDA_v2.g27591.t1">
    <property type="protein sequence ID" value="PDA_v2.g27591.t1"/>
    <property type="gene ID" value="PDA_v2.g27591"/>
</dbReference>
<evidence type="ECO:0000313" key="1">
    <source>
        <dbReference type="Proteomes" id="UP000887578"/>
    </source>
</evidence>
<reference evidence="2" key="1">
    <citation type="submission" date="2022-11" db="UniProtKB">
        <authorList>
            <consortium name="WormBaseParasite"/>
        </authorList>
    </citation>
    <scope>IDENTIFICATION</scope>
</reference>
<organism evidence="1 2">
    <name type="scientific">Panagrolaimus davidi</name>
    <dbReference type="NCBI Taxonomy" id="227884"/>
    <lineage>
        <taxon>Eukaryota</taxon>
        <taxon>Metazoa</taxon>
        <taxon>Ecdysozoa</taxon>
        <taxon>Nematoda</taxon>
        <taxon>Chromadorea</taxon>
        <taxon>Rhabditida</taxon>
        <taxon>Tylenchina</taxon>
        <taxon>Panagrolaimomorpha</taxon>
        <taxon>Panagrolaimoidea</taxon>
        <taxon>Panagrolaimidae</taxon>
        <taxon>Panagrolaimus</taxon>
    </lineage>
</organism>
<proteinExistence type="predicted"/>
<dbReference type="AlphaFoldDB" id="A0A914QDZ5"/>
<name>A0A914QDZ5_9BILA</name>
<dbReference type="Proteomes" id="UP000887578">
    <property type="component" value="Unplaced"/>
</dbReference>
<evidence type="ECO:0000313" key="2">
    <source>
        <dbReference type="WBParaSite" id="PDA_v2.g27591.t1"/>
    </source>
</evidence>
<sequence length="70" mass="8158">MEKYISARNALEENKSSFLQNQSIVQTLMAELDAVEIQLHDVRTQKMETVKVVPNRNQSDFTLNQSVWDF</sequence>
<accession>A0A914QDZ5</accession>